<evidence type="ECO:0000313" key="9">
    <source>
        <dbReference type="Proteomes" id="UP000297716"/>
    </source>
</evidence>
<dbReference type="AlphaFoldDB" id="A0A4Z0YSN4"/>
<accession>A0A4Z0YSN4</accession>
<comment type="subcellular location">
    <subcellularLocation>
        <location evidence="1">Membrane</location>
        <topology evidence="1">Multi-pass membrane protein</topology>
    </subcellularLocation>
</comment>
<evidence type="ECO:0000313" key="8">
    <source>
        <dbReference type="EMBL" id="TGJ87017.1"/>
    </source>
</evidence>
<feature type="chain" id="PRO_5021276961" description="MARVEL domain-containing protein" evidence="6">
    <location>
        <begin position="30"/>
        <end position="170"/>
    </location>
</feature>
<evidence type="ECO:0000256" key="4">
    <source>
        <dbReference type="ARBA" id="ARBA00023136"/>
    </source>
</evidence>
<feature type="domain" description="MARVEL" evidence="7">
    <location>
        <begin position="6"/>
        <end position="148"/>
    </location>
</feature>
<feature type="transmembrane region" description="Helical" evidence="5">
    <location>
        <begin position="74"/>
        <end position="95"/>
    </location>
</feature>
<feature type="transmembrane region" description="Helical" evidence="5">
    <location>
        <begin position="128"/>
        <end position="150"/>
    </location>
</feature>
<keyword evidence="9" id="KW-1185">Reference proteome</keyword>
<feature type="signal peptide" evidence="6">
    <location>
        <begin position="1"/>
        <end position="29"/>
    </location>
</feature>
<evidence type="ECO:0000256" key="6">
    <source>
        <dbReference type="SAM" id="SignalP"/>
    </source>
</evidence>
<evidence type="ECO:0000259" key="7">
    <source>
        <dbReference type="Pfam" id="PF01284"/>
    </source>
</evidence>
<feature type="transmembrane region" description="Helical" evidence="5">
    <location>
        <begin position="39"/>
        <end position="62"/>
    </location>
</feature>
<evidence type="ECO:0000256" key="5">
    <source>
        <dbReference type="SAM" id="Phobius"/>
    </source>
</evidence>
<evidence type="ECO:0000256" key="3">
    <source>
        <dbReference type="ARBA" id="ARBA00022989"/>
    </source>
</evidence>
<dbReference type="GO" id="GO:0005886">
    <property type="term" value="C:plasma membrane"/>
    <property type="evidence" value="ECO:0007669"/>
    <property type="project" value="TreeGrafter"/>
</dbReference>
<evidence type="ECO:0000256" key="1">
    <source>
        <dbReference type="ARBA" id="ARBA00004141"/>
    </source>
</evidence>
<proteinExistence type="predicted"/>
<keyword evidence="4 5" id="KW-0472">Membrane</keyword>
<dbReference type="InterPro" id="IPR052649">
    <property type="entry name" value="NCE102-like"/>
</dbReference>
<dbReference type="GO" id="GO:0072659">
    <property type="term" value="P:protein localization to plasma membrane"/>
    <property type="evidence" value="ECO:0007669"/>
    <property type="project" value="TreeGrafter"/>
</dbReference>
<organism evidence="8 9">
    <name type="scientific">Xylaria hypoxylon</name>
    <dbReference type="NCBI Taxonomy" id="37992"/>
    <lineage>
        <taxon>Eukaryota</taxon>
        <taxon>Fungi</taxon>
        <taxon>Dikarya</taxon>
        <taxon>Ascomycota</taxon>
        <taxon>Pezizomycotina</taxon>
        <taxon>Sordariomycetes</taxon>
        <taxon>Xylariomycetidae</taxon>
        <taxon>Xylariales</taxon>
        <taxon>Xylariaceae</taxon>
        <taxon>Xylaria</taxon>
    </lineage>
</organism>
<gene>
    <name evidence="8" type="ORF">E0Z10_g1778</name>
</gene>
<dbReference type="GO" id="GO:0032126">
    <property type="term" value="C:eisosome"/>
    <property type="evidence" value="ECO:0007669"/>
    <property type="project" value="TreeGrafter"/>
</dbReference>
<dbReference type="Pfam" id="PF01284">
    <property type="entry name" value="MARVEL"/>
    <property type="match status" value="1"/>
</dbReference>
<sequence length="170" mass="18155">MKTIINSILRIVQFLLVLIATALLGNVRANNTQHAAASATAAINFAIFVCALAWIAIIYSIITQVVSAISMPIVALALDGLATLFTFIGAVVLSAKLTTANCASYVRLETTDWIAFGSGDTEKRCREIQAGLVFMWFLFATFAATMALAFKEFRRGGGSVRGPSMSQIGV</sequence>
<reference evidence="8 9" key="1">
    <citation type="submission" date="2019-03" db="EMBL/GenBank/DDBJ databases">
        <title>Draft genome sequence of Xylaria hypoxylon DSM 108379, a ubiquitous saprotrophic-parasitic fungi on hardwood.</title>
        <authorList>
            <person name="Buettner E."/>
            <person name="Leonhardt S."/>
            <person name="Gebauer A.M."/>
            <person name="Liers C."/>
            <person name="Hofrichter M."/>
            <person name="Kellner H."/>
        </authorList>
    </citation>
    <scope>NUCLEOTIDE SEQUENCE [LARGE SCALE GENOMIC DNA]</scope>
    <source>
        <strain evidence="8 9">DSM 108379</strain>
    </source>
</reference>
<dbReference type="EMBL" id="SKBN01000019">
    <property type="protein sequence ID" value="TGJ87017.1"/>
    <property type="molecule type" value="Genomic_DNA"/>
</dbReference>
<keyword evidence="2 5" id="KW-0812">Transmembrane</keyword>
<dbReference type="GO" id="GO:0070941">
    <property type="term" value="P:eisosome assembly"/>
    <property type="evidence" value="ECO:0007669"/>
    <property type="project" value="TreeGrafter"/>
</dbReference>
<name>A0A4Z0YSN4_9PEZI</name>
<keyword evidence="6" id="KW-0732">Signal</keyword>
<dbReference type="InterPro" id="IPR008253">
    <property type="entry name" value="Marvel"/>
</dbReference>
<dbReference type="PANTHER" id="PTHR28165">
    <property type="entry name" value="NON-CLASSICAL EXPORT PROTEIN 2-RELATED"/>
    <property type="match status" value="1"/>
</dbReference>
<dbReference type="OrthoDB" id="5423111at2759"/>
<dbReference type="PANTHER" id="PTHR28165:SF1">
    <property type="entry name" value="NON-CLASSICAL EXPORT PROTEIN 2-RELATED"/>
    <property type="match status" value="1"/>
</dbReference>
<keyword evidence="3 5" id="KW-1133">Transmembrane helix</keyword>
<protein>
    <recommendedName>
        <fullName evidence="7">MARVEL domain-containing protein</fullName>
    </recommendedName>
</protein>
<dbReference type="Proteomes" id="UP000297716">
    <property type="component" value="Unassembled WGS sequence"/>
</dbReference>
<comment type="caution">
    <text evidence="8">The sequence shown here is derived from an EMBL/GenBank/DDBJ whole genome shotgun (WGS) entry which is preliminary data.</text>
</comment>
<evidence type="ECO:0000256" key="2">
    <source>
        <dbReference type="ARBA" id="ARBA00022692"/>
    </source>
</evidence>